<comment type="caution">
    <text evidence="1">The sequence shown here is derived from an EMBL/GenBank/DDBJ whole genome shotgun (WGS) entry which is preliminary data.</text>
</comment>
<dbReference type="AlphaFoldDB" id="A0A8H3QEA1"/>
<gene>
    <name evidence="1" type="ORF">RCL2_000345900</name>
</gene>
<protein>
    <submittedName>
        <fullName evidence="1">P2X receptor</fullName>
    </submittedName>
</protein>
<sequence>MFGKIKKFLTSYNANEIREITDRPICCLIYRLIQLCISAYIILLICKGKLYLKTDPPIPGAVRLTLREPNNFTKPSYCVESSPSTNPSSCAEDKLPCVYWGAKEIQYPIEETGVAFFTTRASVIKYPQGTCNILASSPEDACIINNNNHYLGKHVMNSSFIADIENYTRVASLLMDLSMRNGVNIKQSCKNIYTWFKGIFGFNGDNDNEESVPLIRTEIF</sequence>
<reference evidence="1" key="1">
    <citation type="submission" date="2019-10" db="EMBL/GenBank/DDBJ databases">
        <title>Conservation and host-specific expression of non-tandemly repeated heterogenous ribosome RNA gene in arbuscular mycorrhizal fungi.</title>
        <authorList>
            <person name="Maeda T."/>
            <person name="Kobayashi Y."/>
            <person name="Nakagawa T."/>
            <person name="Ezawa T."/>
            <person name="Yamaguchi K."/>
            <person name="Bino T."/>
            <person name="Nishimoto Y."/>
            <person name="Shigenobu S."/>
            <person name="Kawaguchi M."/>
        </authorList>
    </citation>
    <scope>NUCLEOTIDE SEQUENCE</scope>
    <source>
        <strain evidence="1">HR1</strain>
    </source>
</reference>
<dbReference type="EMBL" id="BLAL01000018">
    <property type="protein sequence ID" value="GES76056.1"/>
    <property type="molecule type" value="Genomic_DNA"/>
</dbReference>
<dbReference type="Proteomes" id="UP000615446">
    <property type="component" value="Unassembled WGS sequence"/>
</dbReference>
<accession>A0A8H3QEA1</accession>
<dbReference type="OrthoDB" id="2313716at2759"/>
<evidence type="ECO:0000313" key="1">
    <source>
        <dbReference type="EMBL" id="GES76056.1"/>
    </source>
</evidence>
<name>A0A8H3QEA1_9GLOM</name>
<keyword evidence="1" id="KW-0675">Receptor</keyword>
<proteinExistence type="predicted"/>
<organism evidence="1 2">
    <name type="scientific">Rhizophagus clarus</name>
    <dbReference type="NCBI Taxonomy" id="94130"/>
    <lineage>
        <taxon>Eukaryota</taxon>
        <taxon>Fungi</taxon>
        <taxon>Fungi incertae sedis</taxon>
        <taxon>Mucoromycota</taxon>
        <taxon>Glomeromycotina</taxon>
        <taxon>Glomeromycetes</taxon>
        <taxon>Glomerales</taxon>
        <taxon>Glomeraceae</taxon>
        <taxon>Rhizophagus</taxon>
    </lineage>
</organism>
<evidence type="ECO:0000313" key="2">
    <source>
        <dbReference type="Proteomes" id="UP000615446"/>
    </source>
</evidence>